<evidence type="ECO:0000256" key="2">
    <source>
        <dbReference type="SAM" id="Phobius"/>
    </source>
</evidence>
<feature type="transmembrane region" description="Helical" evidence="2">
    <location>
        <begin position="28"/>
        <end position="45"/>
    </location>
</feature>
<reference evidence="3 4" key="1">
    <citation type="submission" date="2016-07" db="EMBL/GenBank/DDBJ databases">
        <title>Draft genome of Scalindua rubra, obtained from a brine-seawater interface in the Red Sea, sheds light on salt adaptation in anammox bacteria.</title>
        <authorList>
            <person name="Speth D.R."/>
            <person name="Lagkouvardos I."/>
            <person name="Wang Y."/>
            <person name="Qian P.-Y."/>
            <person name="Dutilh B.E."/>
            <person name="Jetten M.S."/>
        </authorList>
    </citation>
    <scope>NUCLEOTIDE SEQUENCE [LARGE SCALE GENOMIC DNA]</scope>
    <source>
        <strain evidence="3">BSI-1</strain>
    </source>
</reference>
<dbReference type="Proteomes" id="UP000094056">
    <property type="component" value="Unassembled WGS sequence"/>
</dbReference>
<keyword evidence="2" id="KW-0472">Membrane</keyword>
<dbReference type="AlphaFoldDB" id="A0A1E3XEG5"/>
<dbReference type="SUPFAM" id="SSF48452">
    <property type="entry name" value="TPR-like"/>
    <property type="match status" value="2"/>
</dbReference>
<dbReference type="EMBL" id="MAYW01000014">
    <property type="protein sequence ID" value="ODS34022.1"/>
    <property type="molecule type" value="Genomic_DNA"/>
</dbReference>
<sequence>MLIINRNSSAHQGENLMTTNPNLLKPCILPYLLFILISIILLYNCSSAEITKKDKSQRNPLIEKIKLAMDANYRMDVQQSEDIFDEAINKWPDEPLPYLFKGGLYLNILRYHNKNIEEENRKLKEQIIHLNNKVIDIAKKRIVEAPNDLNAYYCLGGAYGNLGRVYVLSGRWWKGFWKGKRGFKILEKVVEKDPNYYDAYLGLGIYHYFSATLPKIVKVISFILGGPKGDKEKGIREFELVRDNSTLLAIEARKILLRVSRWEEDWDGFYNGSKWLAERYPENSHFQIPYIYGLTHNKQFNDAQHQLRKVDSLIQNDPSRLPLSVRVKYYRYSGLLSYNLGEYSRSVQSYLNAIDLSSTKWPPERIWTEDYYYLATSHAGLKKEKEAFQYLRKAIKKGWQRDNLEEHPEWQPYRHKQEFIQIIKK</sequence>
<accession>A0A1E3XEG5</accession>
<gene>
    <name evidence="3" type="ORF">SCARUB_00795</name>
</gene>
<keyword evidence="2" id="KW-1133">Transmembrane helix</keyword>
<evidence type="ECO:0000313" key="3">
    <source>
        <dbReference type="EMBL" id="ODS34022.1"/>
    </source>
</evidence>
<dbReference type="NCBIfam" id="NF047558">
    <property type="entry name" value="TPR_END_plus"/>
    <property type="match status" value="1"/>
</dbReference>
<comment type="caution">
    <text evidence="3">The sequence shown here is derived from an EMBL/GenBank/DDBJ whole genome shotgun (WGS) entry which is preliminary data.</text>
</comment>
<keyword evidence="2" id="KW-0812">Transmembrane</keyword>
<proteinExistence type="predicted"/>
<dbReference type="Gene3D" id="1.25.40.10">
    <property type="entry name" value="Tetratricopeptide repeat domain"/>
    <property type="match status" value="1"/>
</dbReference>
<evidence type="ECO:0000256" key="1">
    <source>
        <dbReference type="SAM" id="Coils"/>
    </source>
</evidence>
<protein>
    <submittedName>
        <fullName evidence="3">Uncharacterized protein</fullName>
    </submittedName>
</protein>
<feature type="coiled-coil region" evidence="1">
    <location>
        <begin position="106"/>
        <end position="133"/>
    </location>
</feature>
<evidence type="ECO:0000313" key="4">
    <source>
        <dbReference type="Proteomes" id="UP000094056"/>
    </source>
</evidence>
<organism evidence="3 4">
    <name type="scientific">Candidatus Scalindua rubra</name>
    <dbReference type="NCBI Taxonomy" id="1872076"/>
    <lineage>
        <taxon>Bacteria</taxon>
        <taxon>Pseudomonadati</taxon>
        <taxon>Planctomycetota</taxon>
        <taxon>Candidatus Brocadiia</taxon>
        <taxon>Candidatus Brocadiales</taxon>
        <taxon>Candidatus Scalinduaceae</taxon>
        <taxon>Candidatus Scalindua</taxon>
    </lineage>
</organism>
<name>A0A1E3XEG5_9BACT</name>
<keyword evidence="1" id="KW-0175">Coiled coil</keyword>
<dbReference type="InterPro" id="IPR011990">
    <property type="entry name" value="TPR-like_helical_dom_sf"/>
</dbReference>